<gene>
    <name evidence="3" type="ORF">EV184_102117</name>
</gene>
<feature type="region of interest" description="Disordered" evidence="1">
    <location>
        <begin position="167"/>
        <end position="188"/>
    </location>
</feature>
<dbReference type="InterPro" id="IPR000253">
    <property type="entry name" value="FHA_dom"/>
</dbReference>
<accession>A0A4R2C0S1</accession>
<dbReference type="InterPro" id="IPR008984">
    <property type="entry name" value="SMAD_FHA_dom_sf"/>
</dbReference>
<evidence type="ECO:0000259" key="2">
    <source>
        <dbReference type="PROSITE" id="PS50006"/>
    </source>
</evidence>
<dbReference type="Proteomes" id="UP000295043">
    <property type="component" value="Unassembled WGS sequence"/>
</dbReference>
<evidence type="ECO:0000313" key="3">
    <source>
        <dbReference type="EMBL" id="TCN33811.1"/>
    </source>
</evidence>
<proteinExistence type="predicted"/>
<dbReference type="RefSeq" id="WP_132072991.1">
    <property type="nucleotide sequence ID" value="NZ_SLVU01000002.1"/>
</dbReference>
<reference evidence="3 4" key="1">
    <citation type="submission" date="2019-03" db="EMBL/GenBank/DDBJ databases">
        <title>Genomic Encyclopedia of Type Strains, Phase IV (KMG-V): Genome sequencing to study the core and pangenomes of soil and plant-associated prokaryotes.</title>
        <authorList>
            <person name="Whitman W."/>
        </authorList>
    </citation>
    <scope>NUCLEOTIDE SEQUENCE [LARGE SCALE GENOMIC DNA]</scope>
    <source>
        <strain evidence="3 4">23C40</strain>
    </source>
</reference>
<dbReference type="SMART" id="SM00240">
    <property type="entry name" value="FHA"/>
    <property type="match status" value="1"/>
</dbReference>
<evidence type="ECO:0000256" key="1">
    <source>
        <dbReference type="SAM" id="MobiDB-lite"/>
    </source>
</evidence>
<name>A0A4R2C0S1_9HYPH</name>
<dbReference type="EMBL" id="SLVU01000002">
    <property type="protein sequence ID" value="TCN33811.1"/>
    <property type="molecule type" value="Genomic_DNA"/>
</dbReference>
<protein>
    <submittedName>
        <fullName evidence="3">FHA domain protein</fullName>
    </submittedName>
</protein>
<dbReference type="CDD" id="cd00060">
    <property type="entry name" value="FHA"/>
    <property type="match status" value="1"/>
</dbReference>
<feature type="domain" description="FHA" evidence="2">
    <location>
        <begin position="27"/>
        <end position="77"/>
    </location>
</feature>
<sequence length="399" mass="44155">MRLELRQIGGEPVRAGAEGWSFERGRRTLGRGADCDWQTTDPGRLVSKLHCTIERDRDGFILRDQSANGSSVDGITLREGDTARLRDQSRIEFAGCAFTVRISGEADLELDDPDARLALSDEPLTISSILADIAPGGRTGNGILGRRDADAWTDVVGSGRLAAGKPSRNVEIGWDGPPAIETATRPILPDDWNDDFDNSNRYEHQAATHVPVPLSRPRRKPMLEAEIGETAPVPEETGAAASVPVAAACVPPAPSDMLRQFEQLLDRMGEAIDGAYSAFDLDPPAPGEEGDFLVHDREDALIRRFNGLIDRQVELNERLQRLVRETSRMLEPRTLEARVDAGPRRLPWLSDRSYWQAYRAHFEKENRQLSLLELFRDAMLEHGESHPNADTTGRTGPKT</sequence>
<dbReference type="AlphaFoldDB" id="A0A4R2C0S1"/>
<organism evidence="3 4">
    <name type="scientific">Sinorhizobium americanum</name>
    <dbReference type="NCBI Taxonomy" id="194963"/>
    <lineage>
        <taxon>Bacteria</taxon>
        <taxon>Pseudomonadati</taxon>
        <taxon>Pseudomonadota</taxon>
        <taxon>Alphaproteobacteria</taxon>
        <taxon>Hyphomicrobiales</taxon>
        <taxon>Rhizobiaceae</taxon>
        <taxon>Sinorhizobium/Ensifer group</taxon>
        <taxon>Sinorhizobium</taxon>
    </lineage>
</organism>
<dbReference type="Pfam" id="PF00498">
    <property type="entry name" value="FHA"/>
    <property type="match status" value="1"/>
</dbReference>
<dbReference type="PROSITE" id="PS50006">
    <property type="entry name" value="FHA_DOMAIN"/>
    <property type="match status" value="1"/>
</dbReference>
<comment type="caution">
    <text evidence="3">The sequence shown here is derived from an EMBL/GenBank/DDBJ whole genome shotgun (WGS) entry which is preliminary data.</text>
</comment>
<evidence type="ECO:0000313" key="4">
    <source>
        <dbReference type="Proteomes" id="UP000295043"/>
    </source>
</evidence>
<dbReference type="SUPFAM" id="SSF49879">
    <property type="entry name" value="SMAD/FHA domain"/>
    <property type="match status" value="1"/>
</dbReference>
<dbReference type="Gene3D" id="2.60.200.20">
    <property type="match status" value="1"/>
</dbReference>